<sequence>MLLCFSVIAVKCVHKTSTTATEKSQPIRISPTQHTSEFCTKTCFPSISTTPIFTTSSSPTPADSWGKFPVSKFLSDISLISTEHSRSP</sequence>
<keyword evidence="2" id="KW-1185">Reference proteome</keyword>
<dbReference type="EMBL" id="BPLR01012470">
    <property type="protein sequence ID" value="GIY54079.1"/>
    <property type="molecule type" value="Genomic_DNA"/>
</dbReference>
<evidence type="ECO:0000313" key="2">
    <source>
        <dbReference type="Proteomes" id="UP001054945"/>
    </source>
</evidence>
<gene>
    <name evidence="1" type="ORF">CEXT_344031</name>
</gene>
<evidence type="ECO:0000313" key="1">
    <source>
        <dbReference type="EMBL" id="GIY54079.1"/>
    </source>
</evidence>
<protein>
    <submittedName>
        <fullName evidence="1">Uncharacterized protein</fullName>
    </submittedName>
</protein>
<dbReference type="AlphaFoldDB" id="A0AAV4U8F0"/>
<reference evidence="1 2" key="1">
    <citation type="submission" date="2021-06" db="EMBL/GenBank/DDBJ databases">
        <title>Caerostris extrusa draft genome.</title>
        <authorList>
            <person name="Kono N."/>
            <person name="Arakawa K."/>
        </authorList>
    </citation>
    <scope>NUCLEOTIDE SEQUENCE [LARGE SCALE GENOMIC DNA]</scope>
</reference>
<dbReference type="Proteomes" id="UP001054945">
    <property type="component" value="Unassembled WGS sequence"/>
</dbReference>
<accession>A0AAV4U8F0</accession>
<comment type="caution">
    <text evidence="1">The sequence shown here is derived from an EMBL/GenBank/DDBJ whole genome shotgun (WGS) entry which is preliminary data.</text>
</comment>
<name>A0AAV4U8F0_CAEEX</name>
<proteinExistence type="predicted"/>
<organism evidence="1 2">
    <name type="scientific">Caerostris extrusa</name>
    <name type="common">Bark spider</name>
    <name type="synonym">Caerostris bankana</name>
    <dbReference type="NCBI Taxonomy" id="172846"/>
    <lineage>
        <taxon>Eukaryota</taxon>
        <taxon>Metazoa</taxon>
        <taxon>Ecdysozoa</taxon>
        <taxon>Arthropoda</taxon>
        <taxon>Chelicerata</taxon>
        <taxon>Arachnida</taxon>
        <taxon>Araneae</taxon>
        <taxon>Araneomorphae</taxon>
        <taxon>Entelegynae</taxon>
        <taxon>Araneoidea</taxon>
        <taxon>Araneidae</taxon>
        <taxon>Caerostris</taxon>
    </lineage>
</organism>